<organism evidence="2 3">
    <name type="scientific">Trifolium medium</name>
    <dbReference type="NCBI Taxonomy" id="97028"/>
    <lineage>
        <taxon>Eukaryota</taxon>
        <taxon>Viridiplantae</taxon>
        <taxon>Streptophyta</taxon>
        <taxon>Embryophyta</taxon>
        <taxon>Tracheophyta</taxon>
        <taxon>Spermatophyta</taxon>
        <taxon>Magnoliopsida</taxon>
        <taxon>eudicotyledons</taxon>
        <taxon>Gunneridae</taxon>
        <taxon>Pentapetalae</taxon>
        <taxon>rosids</taxon>
        <taxon>fabids</taxon>
        <taxon>Fabales</taxon>
        <taxon>Fabaceae</taxon>
        <taxon>Papilionoideae</taxon>
        <taxon>50 kb inversion clade</taxon>
        <taxon>NPAAA clade</taxon>
        <taxon>Hologalegina</taxon>
        <taxon>IRL clade</taxon>
        <taxon>Trifolieae</taxon>
        <taxon>Trifolium</taxon>
    </lineage>
</organism>
<keyword evidence="3" id="KW-1185">Reference proteome</keyword>
<feature type="compositionally biased region" description="Polar residues" evidence="1">
    <location>
        <begin position="10"/>
        <end position="36"/>
    </location>
</feature>
<protein>
    <submittedName>
        <fullName evidence="2">Uncharacterized protein</fullName>
    </submittedName>
</protein>
<reference evidence="2 3" key="1">
    <citation type="journal article" date="2018" name="Front. Plant Sci.">
        <title>Red Clover (Trifolium pratense) and Zigzag Clover (T. medium) - A Picture of Genomic Similarities and Differences.</title>
        <authorList>
            <person name="Dluhosova J."/>
            <person name="Istvanek J."/>
            <person name="Nedelnik J."/>
            <person name="Repkova J."/>
        </authorList>
    </citation>
    <scope>NUCLEOTIDE SEQUENCE [LARGE SCALE GENOMIC DNA]</scope>
    <source>
        <strain evidence="3">cv. 10/8</strain>
        <tissue evidence="2">Leaf</tissue>
    </source>
</reference>
<dbReference type="EMBL" id="LXQA010493505">
    <property type="protein sequence ID" value="MCI55275.1"/>
    <property type="molecule type" value="Genomic_DNA"/>
</dbReference>
<dbReference type="Proteomes" id="UP000265520">
    <property type="component" value="Unassembled WGS sequence"/>
</dbReference>
<accession>A0A392T4Q3</accession>
<feature type="non-terminal residue" evidence="2">
    <location>
        <position position="36"/>
    </location>
</feature>
<evidence type="ECO:0000313" key="2">
    <source>
        <dbReference type="EMBL" id="MCI55275.1"/>
    </source>
</evidence>
<feature type="region of interest" description="Disordered" evidence="1">
    <location>
        <begin position="1"/>
        <end position="36"/>
    </location>
</feature>
<name>A0A392T4Q3_9FABA</name>
<evidence type="ECO:0000313" key="3">
    <source>
        <dbReference type="Proteomes" id="UP000265520"/>
    </source>
</evidence>
<proteinExistence type="predicted"/>
<evidence type="ECO:0000256" key="1">
    <source>
        <dbReference type="SAM" id="MobiDB-lite"/>
    </source>
</evidence>
<comment type="caution">
    <text evidence="2">The sequence shown here is derived from an EMBL/GenBank/DDBJ whole genome shotgun (WGS) entry which is preliminary data.</text>
</comment>
<sequence length="36" mass="3955">MAQEEDRNDAVSSCPLTEETTNTKRQQLINSTTTAA</sequence>
<dbReference type="AlphaFoldDB" id="A0A392T4Q3"/>